<dbReference type="AlphaFoldDB" id="A0A1G6PJY3"/>
<evidence type="ECO:0000313" key="2">
    <source>
        <dbReference type="Proteomes" id="UP000199501"/>
    </source>
</evidence>
<dbReference type="OrthoDB" id="3699946at2"/>
<dbReference type="InterPro" id="IPR048152">
    <property type="entry name" value="AMED_5909-like"/>
</dbReference>
<dbReference type="EMBL" id="FMZZ01000004">
    <property type="protein sequence ID" value="SDC79884.1"/>
    <property type="molecule type" value="Genomic_DNA"/>
</dbReference>
<organism evidence="1 2">
    <name type="scientific">Actinokineospora iranica</name>
    <dbReference type="NCBI Taxonomy" id="1271860"/>
    <lineage>
        <taxon>Bacteria</taxon>
        <taxon>Bacillati</taxon>
        <taxon>Actinomycetota</taxon>
        <taxon>Actinomycetes</taxon>
        <taxon>Pseudonocardiales</taxon>
        <taxon>Pseudonocardiaceae</taxon>
        <taxon>Actinokineospora</taxon>
    </lineage>
</organism>
<accession>A0A1G6PJY3</accession>
<dbReference type="Proteomes" id="UP000199501">
    <property type="component" value="Unassembled WGS sequence"/>
</dbReference>
<keyword evidence="2" id="KW-1185">Reference proteome</keyword>
<proteinExistence type="predicted"/>
<reference evidence="2" key="1">
    <citation type="submission" date="2016-10" db="EMBL/GenBank/DDBJ databases">
        <authorList>
            <person name="Varghese N."/>
            <person name="Submissions S."/>
        </authorList>
    </citation>
    <scope>NUCLEOTIDE SEQUENCE [LARGE SCALE GENOMIC DNA]</scope>
    <source>
        <strain evidence="2">IBRC-M 10403</strain>
    </source>
</reference>
<evidence type="ECO:0000313" key="1">
    <source>
        <dbReference type="EMBL" id="SDC79884.1"/>
    </source>
</evidence>
<protein>
    <submittedName>
        <fullName evidence="1">Uncharacterized protein</fullName>
    </submittedName>
</protein>
<gene>
    <name evidence="1" type="ORF">SAMN05216174_104311</name>
</gene>
<name>A0A1G6PJY3_9PSEU</name>
<dbReference type="RefSeq" id="WP_091449954.1">
    <property type="nucleotide sequence ID" value="NZ_FMZZ01000004.1"/>
</dbReference>
<sequence length="77" mass="8736">MTLAGAREYVRPGPERSATRKEWISFYQHCATVFRKVAGTDPRHTHEAMAEAAIAKDWAAKLTEDREKVGPEAYYIP</sequence>
<dbReference type="NCBIfam" id="NF041510">
    <property type="entry name" value="AMED_5909_fam"/>
    <property type="match status" value="1"/>
</dbReference>